<dbReference type="GO" id="GO:0004497">
    <property type="term" value="F:monooxygenase activity"/>
    <property type="evidence" value="ECO:0007669"/>
    <property type="project" value="UniProtKB-KW"/>
</dbReference>
<evidence type="ECO:0000256" key="1">
    <source>
        <dbReference type="ARBA" id="ARBA00010617"/>
    </source>
</evidence>
<dbReference type="PANTHER" id="PTHR46696:SF1">
    <property type="entry name" value="CYTOCHROME P450 YJIB-RELATED"/>
    <property type="match status" value="1"/>
</dbReference>
<dbReference type="GO" id="GO:0005506">
    <property type="term" value="F:iron ion binding"/>
    <property type="evidence" value="ECO:0007669"/>
    <property type="project" value="InterPro"/>
</dbReference>
<proteinExistence type="inferred from homology"/>
<reference evidence="8" key="1">
    <citation type="submission" date="2007-09" db="EMBL/GenBank/DDBJ databases">
        <authorList>
            <person name="Zhang X.J."/>
            <person name="Alemany L.B."/>
            <person name="Fiedler H.-P."/>
            <person name="Goodfellow M."/>
            <person name="Parry R.J."/>
        </authorList>
    </citation>
    <scope>NUCLEOTIDE SEQUENCE</scope>
    <source>
        <strain evidence="8">MJ773-88K4</strain>
    </source>
</reference>
<dbReference type="InterPro" id="IPR036396">
    <property type="entry name" value="Cyt_P450_sf"/>
</dbReference>
<evidence type="ECO:0000313" key="8">
    <source>
        <dbReference type="EMBL" id="ABX71093.1"/>
    </source>
</evidence>
<dbReference type="PROSITE" id="PS00086">
    <property type="entry name" value="CYTOCHROME_P450"/>
    <property type="match status" value="1"/>
</dbReference>
<gene>
    <name evidence="8" type="primary">lct10</name>
</gene>
<dbReference type="SUPFAM" id="SSF48264">
    <property type="entry name" value="Cytochrome P450"/>
    <property type="match status" value="1"/>
</dbReference>
<evidence type="ECO:0000256" key="3">
    <source>
        <dbReference type="ARBA" id="ARBA00022723"/>
    </source>
</evidence>
<dbReference type="FunFam" id="1.10.630.10:FF:000018">
    <property type="entry name" value="Cytochrome P450 monooxygenase"/>
    <property type="match status" value="1"/>
</dbReference>
<dbReference type="InterPro" id="IPR001128">
    <property type="entry name" value="Cyt_P450"/>
</dbReference>
<dbReference type="EMBL" id="EU147298">
    <property type="protein sequence ID" value="ABX71093.1"/>
    <property type="molecule type" value="Genomic_DNA"/>
</dbReference>
<reference evidence="8" key="2">
    <citation type="journal article" date="2008" name="Antimicrob. Agents Chemother.">
        <title>Biosynthetic investigations of lactonamycin and lactonamycin z: cloning of the biosynthetic gene clusters and discovery of an unusual starter unit.</title>
        <authorList>
            <person name="Zhang X."/>
            <person name="Alemany L.B."/>
            <person name="Fiedler H.P."/>
            <person name="Goodfellow M."/>
            <person name="Parry R.J."/>
        </authorList>
    </citation>
    <scope>NUCLEOTIDE SEQUENCE</scope>
    <source>
        <strain evidence="8">MJ773-88K4</strain>
    </source>
</reference>
<evidence type="ECO:0000256" key="2">
    <source>
        <dbReference type="ARBA" id="ARBA00022617"/>
    </source>
</evidence>
<dbReference type="AlphaFoldDB" id="B0LIZ3"/>
<accession>B0LIZ3</accession>
<keyword evidence="5 7" id="KW-0408">Iron</keyword>
<dbReference type="GO" id="GO:0016705">
    <property type="term" value="F:oxidoreductase activity, acting on paired donors, with incorporation or reduction of molecular oxygen"/>
    <property type="evidence" value="ECO:0007669"/>
    <property type="project" value="InterPro"/>
</dbReference>
<dbReference type="PANTHER" id="PTHR46696">
    <property type="entry name" value="P450, PUTATIVE (EUROFUNG)-RELATED"/>
    <property type="match status" value="1"/>
</dbReference>
<protein>
    <submittedName>
        <fullName evidence="8">Lct10</fullName>
    </submittedName>
</protein>
<keyword evidence="2 7" id="KW-0349">Heme</keyword>
<dbReference type="PRINTS" id="PR00385">
    <property type="entry name" value="P450"/>
</dbReference>
<sequence length="442" mass="48458">MLLSGRSDPRLCELPMAKRTDRAVMKPVALDPSGRDVQAEAALLRNRGPVTRVLLPGGVEAWAVTRHATIKQLTLDPRVSKDAYRHWPAWIDGEVDDTWPLAMWVSVRNMLTAYGDEHARLRRLIARAFTARRTALLQPRIVDVTEGLLDRLSRVPADRPVDLRREFAVPLPIQVISELLGLPEAGREDLRRMVDVLFTTTTTSQEAQSNQAELYALLSDLVAGKRTRPASDMTSDLIAVRDDEGAGLSEKELVDTLLLVIGAGHETTVGLLDHAISVLLTDPEQLRLVRDGRVDWEAVVNETLRSQGPIANVPLRFAVEDIDVEGVRIAKGEPILLALAAAGRDPDRFGPDADRFDAARVAARDHLAFGHGVHHCLGRPLAMAEATTALPALFARFPEMALAVEPERLRPLESFISTGHRELPVLLGPASAARVRPGREGA</sequence>
<dbReference type="Gene3D" id="1.10.630.10">
    <property type="entry name" value="Cytochrome P450"/>
    <property type="match status" value="1"/>
</dbReference>
<dbReference type="InterPro" id="IPR017972">
    <property type="entry name" value="Cyt_P450_CS"/>
</dbReference>
<dbReference type="GO" id="GO:0020037">
    <property type="term" value="F:heme binding"/>
    <property type="evidence" value="ECO:0007669"/>
    <property type="project" value="InterPro"/>
</dbReference>
<dbReference type="PRINTS" id="PR00359">
    <property type="entry name" value="BP450"/>
</dbReference>
<organism evidence="8">
    <name type="scientific">Streptomyces rishiriensis</name>
    <dbReference type="NCBI Taxonomy" id="68264"/>
    <lineage>
        <taxon>Bacteria</taxon>
        <taxon>Bacillati</taxon>
        <taxon>Actinomycetota</taxon>
        <taxon>Actinomycetes</taxon>
        <taxon>Kitasatosporales</taxon>
        <taxon>Streptomycetaceae</taxon>
        <taxon>Streptomyces</taxon>
    </lineage>
</organism>
<keyword evidence="4 7" id="KW-0560">Oxidoreductase</keyword>
<evidence type="ECO:0000256" key="5">
    <source>
        <dbReference type="ARBA" id="ARBA00023004"/>
    </source>
</evidence>
<dbReference type="InterPro" id="IPR002397">
    <property type="entry name" value="Cyt_P450_B"/>
</dbReference>
<keyword evidence="6 7" id="KW-0503">Monooxygenase</keyword>
<dbReference type="CDD" id="cd11029">
    <property type="entry name" value="CYP107-like"/>
    <property type="match status" value="1"/>
</dbReference>
<evidence type="ECO:0000256" key="4">
    <source>
        <dbReference type="ARBA" id="ARBA00023002"/>
    </source>
</evidence>
<comment type="similarity">
    <text evidence="1 7">Belongs to the cytochrome P450 family.</text>
</comment>
<evidence type="ECO:0000256" key="7">
    <source>
        <dbReference type="RuleBase" id="RU000461"/>
    </source>
</evidence>
<evidence type="ECO:0000256" key="6">
    <source>
        <dbReference type="ARBA" id="ARBA00023033"/>
    </source>
</evidence>
<name>B0LIZ3_STRRH</name>
<dbReference type="Pfam" id="PF00067">
    <property type="entry name" value="p450"/>
    <property type="match status" value="1"/>
</dbReference>
<keyword evidence="3 7" id="KW-0479">Metal-binding</keyword>